<reference evidence="2 3" key="1">
    <citation type="submission" date="2024-03" db="EMBL/GenBank/DDBJ databases">
        <authorList>
            <person name="Gkanogiannis A."/>
            <person name="Becerra Lopez-Lavalle L."/>
        </authorList>
    </citation>
    <scope>NUCLEOTIDE SEQUENCE [LARGE SCALE GENOMIC DNA]</scope>
</reference>
<gene>
    <name evidence="2" type="ORF">CITCOLO1_LOCUS4327</name>
</gene>
<evidence type="ECO:0000313" key="3">
    <source>
        <dbReference type="Proteomes" id="UP001642487"/>
    </source>
</evidence>
<keyword evidence="3" id="KW-1185">Reference proteome</keyword>
<organism evidence="2 3">
    <name type="scientific">Citrullus colocynthis</name>
    <name type="common">colocynth</name>
    <dbReference type="NCBI Taxonomy" id="252529"/>
    <lineage>
        <taxon>Eukaryota</taxon>
        <taxon>Viridiplantae</taxon>
        <taxon>Streptophyta</taxon>
        <taxon>Embryophyta</taxon>
        <taxon>Tracheophyta</taxon>
        <taxon>Spermatophyta</taxon>
        <taxon>Magnoliopsida</taxon>
        <taxon>eudicotyledons</taxon>
        <taxon>Gunneridae</taxon>
        <taxon>Pentapetalae</taxon>
        <taxon>rosids</taxon>
        <taxon>fabids</taxon>
        <taxon>Cucurbitales</taxon>
        <taxon>Cucurbitaceae</taxon>
        <taxon>Benincaseae</taxon>
        <taxon>Citrullus</taxon>
    </lineage>
</organism>
<accession>A0ABP0XWU2</accession>
<proteinExistence type="predicted"/>
<sequence length="108" mass="12518">MLTEGEPNRTIPVEQKGRRRGEDYRRLKLLKWAATGRTDRGSTYRSGGAHLRNHGWVFSSHAHCQRYKYPSPSLFGLKRPLSKGKQETLRCLAFPVLWSNYTCLLEQL</sequence>
<feature type="region of interest" description="Disordered" evidence="1">
    <location>
        <begin position="1"/>
        <end position="20"/>
    </location>
</feature>
<protein>
    <submittedName>
        <fullName evidence="2">Uncharacterized protein</fullName>
    </submittedName>
</protein>
<dbReference type="EMBL" id="OZ021745">
    <property type="protein sequence ID" value="CAK9312633.1"/>
    <property type="molecule type" value="Genomic_DNA"/>
</dbReference>
<dbReference type="Proteomes" id="UP001642487">
    <property type="component" value="Chromosome 11"/>
</dbReference>
<name>A0ABP0XWU2_9ROSI</name>
<evidence type="ECO:0000313" key="2">
    <source>
        <dbReference type="EMBL" id="CAK9312633.1"/>
    </source>
</evidence>
<evidence type="ECO:0000256" key="1">
    <source>
        <dbReference type="SAM" id="MobiDB-lite"/>
    </source>
</evidence>